<comment type="similarity">
    <text evidence="7">Belongs to the KAE1 / TsaD family.</text>
</comment>
<feature type="binding site" evidence="7">
    <location>
        <position position="160"/>
    </location>
    <ligand>
        <name>Fe cation</name>
        <dbReference type="ChEBI" id="CHEBI:24875"/>
    </ligand>
</feature>
<feature type="binding site" evidence="7">
    <location>
        <begin position="205"/>
        <end position="209"/>
    </location>
    <ligand>
        <name>substrate</name>
    </ligand>
</feature>
<comment type="cofactor">
    <cofactor evidence="7">
        <name>Fe(2+)</name>
        <dbReference type="ChEBI" id="CHEBI:29033"/>
    </cofactor>
    <text evidence="7">Binds 1 Fe(2+) ion per subunit.</text>
</comment>
<dbReference type="InterPro" id="IPR000905">
    <property type="entry name" value="Gcp-like_dom"/>
</dbReference>
<comment type="subcellular location">
    <subcellularLocation>
        <location evidence="7">Cytoplasm</location>
    </subcellularLocation>
</comment>
<organism evidence="9 10">
    <name type="scientific">Candidatus Sungiibacteriota bacterium</name>
    <dbReference type="NCBI Taxonomy" id="2750080"/>
    <lineage>
        <taxon>Bacteria</taxon>
        <taxon>Candidatus Sungiibacteriota</taxon>
    </lineage>
</organism>
<dbReference type="Proteomes" id="UP000756703">
    <property type="component" value="Unassembled WGS sequence"/>
</dbReference>
<dbReference type="PANTHER" id="PTHR11735">
    <property type="entry name" value="TRNA N6-ADENOSINE THREONYLCARBAMOYLTRANSFERASE"/>
    <property type="match status" value="1"/>
</dbReference>
<feature type="binding site" evidence="7">
    <location>
        <position position="251"/>
    </location>
    <ligand>
        <name>substrate</name>
    </ligand>
</feature>
<evidence type="ECO:0000256" key="5">
    <source>
        <dbReference type="ARBA" id="ARBA00023004"/>
    </source>
</evidence>
<evidence type="ECO:0000256" key="3">
    <source>
        <dbReference type="ARBA" id="ARBA00022694"/>
    </source>
</evidence>
<evidence type="ECO:0000313" key="10">
    <source>
        <dbReference type="Proteomes" id="UP000756703"/>
    </source>
</evidence>
<keyword evidence="6 7" id="KW-0012">Acyltransferase</keyword>
<dbReference type="GO" id="GO:0002949">
    <property type="term" value="P:tRNA threonylcarbamoyladenosine modification"/>
    <property type="evidence" value="ECO:0007669"/>
    <property type="project" value="UniProtKB-UniRule"/>
</dbReference>
<dbReference type="PANTHER" id="PTHR11735:SF6">
    <property type="entry name" value="TRNA N6-ADENOSINE THREONYLCARBAMOYLTRANSFERASE, MITOCHONDRIAL"/>
    <property type="match status" value="1"/>
</dbReference>
<accession>A0A932YZE3</accession>
<dbReference type="AlphaFoldDB" id="A0A932YZE3"/>
<dbReference type="HAMAP" id="MF_01445">
    <property type="entry name" value="TsaD"/>
    <property type="match status" value="1"/>
</dbReference>
<feature type="binding site" evidence="7">
    <location>
        <position position="238"/>
    </location>
    <ligand>
        <name>substrate</name>
    </ligand>
</feature>
<feature type="domain" description="Gcp-like" evidence="8">
    <location>
        <begin position="30"/>
        <end position="80"/>
    </location>
</feature>
<comment type="function">
    <text evidence="7">Required for the formation of a threonylcarbamoyl group on adenosine at position 37 (t(6)A37) in tRNAs that read codons beginning with adenine. Is involved in the transfer of the threonylcarbamoyl moiety of threonylcarbamoyl-AMP (TC-AMP) to the N6 group of A37, together with TsaE and TsaB. TsaD likely plays a direct catalytic role in this reaction.</text>
</comment>
<dbReference type="FunFam" id="3.30.420.40:FF:000040">
    <property type="entry name" value="tRNA N6-adenosine threonylcarbamoyltransferase"/>
    <property type="match status" value="1"/>
</dbReference>
<comment type="catalytic activity">
    <reaction evidence="7">
        <text>L-threonylcarbamoyladenylate + adenosine(37) in tRNA = N(6)-L-threonylcarbamoyladenosine(37) in tRNA + AMP + H(+)</text>
        <dbReference type="Rhea" id="RHEA:37059"/>
        <dbReference type="Rhea" id="RHEA-COMP:10162"/>
        <dbReference type="Rhea" id="RHEA-COMP:10163"/>
        <dbReference type="ChEBI" id="CHEBI:15378"/>
        <dbReference type="ChEBI" id="CHEBI:73682"/>
        <dbReference type="ChEBI" id="CHEBI:74411"/>
        <dbReference type="ChEBI" id="CHEBI:74418"/>
        <dbReference type="ChEBI" id="CHEBI:456215"/>
        <dbReference type="EC" id="2.3.1.234"/>
    </reaction>
</comment>
<feature type="domain" description="Gcp-like" evidence="8">
    <location>
        <begin position="116"/>
        <end position="170"/>
    </location>
</feature>
<comment type="caution">
    <text evidence="9">The sequence shown here is derived from an EMBL/GenBank/DDBJ whole genome shotgun (WGS) entry which is preliminary data.</text>
</comment>
<dbReference type="InterPro" id="IPR022450">
    <property type="entry name" value="TsaD"/>
</dbReference>
<evidence type="ECO:0000256" key="7">
    <source>
        <dbReference type="HAMAP-Rule" id="MF_01445"/>
    </source>
</evidence>
<feature type="binding site" evidence="7">
    <location>
        <position position="376"/>
    </location>
    <ligand>
        <name>Fe cation</name>
        <dbReference type="ChEBI" id="CHEBI:24875"/>
    </ligand>
</feature>
<dbReference type="EMBL" id="JACQMI010000013">
    <property type="protein sequence ID" value="MBI4132785.1"/>
    <property type="molecule type" value="Genomic_DNA"/>
</dbReference>
<dbReference type="PROSITE" id="PS01016">
    <property type="entry name" value="GLYCOPROTEASE"/>
    <property type="match status" value="1"/>
</dbReference>
<evidence type="ECO:0000256" key="4">
    <source>
        <dbReference type="ARBA" id="ARBA00022723"/>
    </source>
</evidence>
<protein>
    <recommendedName>
        <fullName evidence="7">tRNA N6-adenosine threonylcarbamoyltransferase</fullName>
        <ecNumber evidence="7">2.3.1.234</ecNumber>
    </recommendedName>
    <alternativeName>
        <fullName evidence="7">N6-L-threonylcarbamoyladenine synthase</fullName>
        <shortName evidence="7">t(6)A synthase</shortName>
    </alternativeName>
    <alternativeName>
        <fullName evidence="7">t(6)A37 threonylcarbamoyladenosine biosynthesis protein TsaD</fullName>
    </alternativeName>
    <alternativeName>
        <fullName evidence="7">tRNA threonylcarbamoyladenosine biosynthesis protein TsaD</fullName>
    </alternativeName>
</protein>
<evidence type="ECO:0000313" key="9">
    <source>
        <dbReference type="EMBL" id="MBI4132785.1"/>
    </source>
</evidence>
<feature type="domain" description="Gcp-like" evidence="8">
    <location>
        <begin position="197"/>
        <end position="382"/>
    </location>
</feature>
<feature type="binding site" evidence="7">
    <location>
        <position position="164"/>
    </location>
    <ligand>
        <name>Fe cation</name>
        <dbReference type="ChEBI" id="CHEBI:24875"/>
    </ligand>
</feature>
<reference evidence="9" key="1">
    <citation type="submission" date="2020-07" db="EMBL/GenBank/DDBJ databases">
        <title>Huge and variable diversity of episymbiotic CPR bacteria and DPANN archaea in groundwater ecosystems.</title>
        <authorList>
            <person name="He C.Y."/>
            <person name="Keren R."/>
            <person name="Whittaker M."/>
            <person name="Farag I.F."/>
            <person name="Doudna J."/>
            <person name="Cate J.H.D."/>
            <person name="Banfield J.F."/>
        </authorList>
    </citation>
    <scope>NUCLEOTIDE SEQUENCE</scope>
    <source>
        <strain evidence="9">NC_groundwater_1225_Ag_S-0.1um_56_177</strain>
    </source>
</reference>
<keyword evidence="5 7" id="KW-0408">Iron</keyword>
<keyword evidence="1 7" id="KW-0963">Cytoplasm</keyword>
<dbReference type="EC" id="2.3.1.234" evidence="7"/>
<keyword evidence="3 7" id="KW-0819">tRNA processing</keyword>
<dbReference type="GO" id="GO:0061711">
    <property type="term" value="F:tRNA N(6)-L-threonylcarbamoyladenine synthase activity"/>
    <property type="evidence" value="ECO:0007669"/>
    <property type="project" value="UniProtKB-EC"/>
</dbReference>
<dbReference type="InterPro" id="IPR043129">
    <property type="entry name" value="ATPase_NBD"/>
</dbReference>
<dbReference type="Gene3D" id="3.30.420.40">
    <property type="match status" value="3"/>
</dbReference>
<keyword evidence="4 7" id="KW-0479">Metal-binding</keyword>
<evidence type="ECO:0000256" key="2">
    <source>
        <dbReference type="ARBA" id="ARBA00022679"/>
    </source>
</evidence>
<dbReference type="InterPro" id="IPR017860">
    <property type="entry name" value="Peptidase_M22_CS"/>
</dbReference>
<proteinExistence type="inferred from homology"/>
<dbReference type="NCBIfam" id="TIGR03723">
    <property type="entry name" value="T6A_TsaD_YgjD"/>
    <property type="match status" value="1"/>
</dbReference>
<sequence>MVILGIETSCDETAVAVIDIQGLAKAPRVKILSNVVASQAKLHAKFGGVVPNLAKREHQRNLVSVLLMALKEAKLRNSKLQIPNPKQIPNSKFKTLNSILEREKELLTQVIKQMLPLRPPAIDVIAVTVGPGLAPALWVGVNFARALGYLWGKPLIPVNHLEGHIYTNLIPQIHEVKSQKSKAKSSPRPITYHLSPITFPALCLIVSGGHTELVLIRGYGQYRVIGETRDDAAGEAFDKVAKMMGLGFPGGPIISRLAERGNPRAFNFPRPMLNTKDYDFSFSGLKTAVLYTLRDPASSGITAKQRNDVSASFEQAVVDVLAKKTVRAARQYRAKTVMIGGGVAANRSLRSQLGEALKQALPNTYYLTPNTSLTGDNALMIALAGYFNRKKKSAWGSVQADANLRLDATSG</sequence>
<comment type="caution">
    <text evidence="7">Lacks conserved residue(s) required for the propagation of feature annotation.</text>
</comment>
<evidence type="ECO:0000259" key="8">
    <source>
        <dbReference type="Pfam" id="PF00814"/>
    </source>
</evidence>
<dbReference type="Pfam" id="PF00814">
    <property type="entry name" value="TsaD"/>
    <property type="match status" value="3"/>
</dbReference>
<evidence type="ECO:0000256" key="1">
    <source>
        <dbReference type="ARBA" id="ARBA00022490"/>
    </source>
</evidence>
<dbReference type="GO" id="GO:0005506">
    <property type="term" value="F:iron ion binding"/>
    <property type="evidence" value="ECO:0007669"/>
    <property type="project" value="UniProtKB-UniRule"/>
</dbReference>
<feature type="binding site" evidence="7">
    <location>
        <position position="346"/>
    </location>
    <ligand>
        <name>substrate</name>
    </ligand>
</feature>
<dbReference type="SUPFAM" id="SSF53067">
    <property type="entry name" value="Actin-like ATPase domain"/>
    <property type="match status" value="3"/>
</dbReference>
<dbReference type="CDD" id="cd24133">
    <property type="entry name" value="ASKHA_NBD_TsaD_bac"/>
    <property type="match status" value="1"/>
</dbReference>
<evidence type="ECO:0000256" key="6">
    <source>
        <dbReference type="ARBA" id="ARBA00023315"/>
    </source>
</evidence>
<gene>
    <name evidence="7 9" type="primary">tsaD</name>
    <name evidence="9" type="ORF">HY473_01695</name>
</gene>
<name>A0A932YZE3_9BACT</name>
<keyword evidence="2 7" id="KW-0808">Transferase</keyword>
<dbReference type="GO" id="GO:0005737">
    <property type="term" value="C:cytoplasm"/>
    <property type="evidence" value="ECO:0007669"/>
    <property type="project" value="UniProtKB-SubCell"/>
</dbReference>